<dbReference type="AlphaFoldDB" id="A0A369JJS9"/>
<gene>
    <name evidence="1" type="ORF">Hypma_011267</name>
</gene>
<proteinExistence type="predicted"/>
<dbReference type="OrthoDB" id="3268380at2759"/>
<name>A0A369JJS9_HYPMA</name>
<comment type="caution">
    <text evidence="1">The sequence shown here is derived from an EMBL/GenBank/DDBJ whole genome shotgun (WGS) entry which is preliminary data.</text>
</comment>
<organism evidence="1 2">
    <name type="scientific">Hypsizygus marmoreus</name>
    <name type="common">White beech mushroom</name>
    <name type="synonym">Agaricus marmoreus</name>
    <dbReference type="NCBI Taxonomy" id="39966"/>
    <lineage>
        <taxon>Eukaryota</taxon>
        <taxon>Fungi</taxon>
        <taxon>Dikarya</taxon>
        <taxon>Basidiomycota</taxon>
        <taxon>Agaricomycotina</taxon>
        <taxon>Agaricomycetes</taxon>
        <taxon>Agaricomycetidae</taxon>
        <taxon>Agaricales</taxon>
        <taxon>Tricholomatineae</taxon>
        <taxon>Lyophyllaceae</taxon>
        <taxon>Hypsizygus</taxon>
    </lineage>
</organism>
<evidence type="ECO:0000313" key="2">
    <source>
        <dbReference type="Proteomes" id="UP000076154"/>
    </source>
</evidence>
<evidence type="ECO:0000313" key="1">
    <source>
        <dbReference type="EMBL" id="RDB21592.1"/>
    </source>
</evidence>
<sequence>MNHSQNERSSANLQWLEAHAGTTNELLSASNRSLVRSLLHAALQDLEHLERQVSQIDSTDTLLLKRANDTSTRISRLRIAIAPHQTLPTEVLAEVFVNCIQDLSVEIPVPASQHIPWRLGHICARWRTIALSEPRLWNAILFAYHPRKHTSIPPALQAALNQSGQGPLRFEIWCTLKTISDPDIIPDLIARYAHRCTDIVFTLPEHQMKAFLENPSMSFDSLETAMLKIPVGRRHTITHPFLQGARVFESASRFRNLTLHGAWSPKDVALTPEDVNFPWRQLTHIQLCTDSVILSTAHALFIMCPNLQDFCLESHIRGDGEMITNSPSDIVLPHLRRMHLASRDPSYIFEILRPLILPTLASFSQHFEIYDPTMKQPFAPLISLIRRSRCCLTKVVIMQQLMPRDLSHPPDEMDALLELLPHVTTFWECGFVIPVPSLQRILAGDLLNSVRSLRCSLNSIAAYALFVDIIEARWMSEGNGTAILEEAIIYNYASAALQDGIRKQRMRIRQIQKRLKMKHRKVTVEKI</sequence>
<dbReference type="InParanoid" id="A0A369JJS9"/>
<reference evidence="1" key="1">
    <citation type="submission" date="2018-04" db="EMBL/GenBank/DDBJ databases">
        <title>Whole genome sequencing of Hypsizygus marmoreus.</title>
        <authorList>
            <person name="Choi I.-G."/>
            <person name="Min B."/>
            <person name="Kim J.-G."/>
            <person name="Kim S."/>
            <person name="Oh Y.-L."/>
            <person name="Kong W.-S."/>
            <person name="Park H."/>
            <person name="Jeong J."/>
            <person name="Song E.-S."/>
        </authorList>
    </citation>
    <scope>NUCLEOTIDE SEQUENCE [LARGE SCALE GENOMIC DNA]</scope>
    <source>
        <strain evidence="1">51987-8</strain>
    </source>
</reference>
<accession>A0A369JJS9</accession>
<dbReference type="EMBL" id="LUEZ02000054">
    <property type="protein sequence ID" value="RDB21592.1"/>
    <property type="molecule type" value="Genomic_DNA"/>
</dbReference>
<protein>
    <submittedName>
        <fullName evidence="1">Uncharacterized protein</fullName>
    </submittedName>
</protein>
<keyword evidence="2" id="KW-1185">Reference proteome</keyword>
<dbReference type="Proteomes" id="UP000076154">
    <property type="component" value="Unassembled WGS sequence"/>
</dbReference>